<proteinExistence type="predicted"/>
<sequence length="100" mass="11544">MHCTSCRRKRMGRHGHRQQVVRRYADTDGKEGCGKVAISLSIGCSRKHFRGNRFGNHCRKVYIGKLLYELPHQQATKFERQVRESIFAQTVSETIPAKLT</sequence>
<evidence type="ECO:0000313" key="2">
    <source>
        <dbReference type="Proteomes" id="UP000499080"/>
    </source>
</evidence>
<dbReference type="Proteomes" id="UP000499080">
    <property type="component" value="Unassembled WGS sequence"/>
</dbReference>
<protein>
    <submittedName>
        <fullName evidence="1">Uncharacterized protein</fullName>
    </submittedName>
</protein>
<dbReference type="AlphaFoldDB" id="A0A4Y2AHC7"/>
<keyword evidence="2" id="KW-1185">Reference proteome</keyword>
<accession>A0A4Y2AHC7</accession>
<name>A0A4Y2AHC7_ARAVE</name>
<gene>
    <name evidence="1" type="ORF">AVEN_258041_1</name>
</gene>
<comment type="caution">
    <text evidence="1">The sequence shown here is derived from an EMBL/GenBank/DDBJ whole genome shotgun (WGS) entry which is preliminary data.</text>
</comment>
<evidence type="ECO:0000313" key="1">
    <source>
        <dbReference type="EMBL" id="GBL79140.1"/>
    </source>
</evidence>
<organism evidence="1 2">
    <name type="scientific">Araneus ventricosus</name>
    <name type="common">Orbweaver spider</name>
    <name type="synonym">Epeira ventricosa</name>
    <dbReference type="NCBI Taxonomy" id="182803"/>
    <lineage>
        <taxon>Eukaryota</taxon>
        <taxon>Metazoa</taxon>
        <taxon>Ecdysozoa</taxon>
        <taxon>Arthropoda</taxon>
        <taxon>Chelicerata</taxon>
        <taxon>Arachnida</taxon>
        <taxon>Araneae</taxon>
        <taxon>Araneomorphae</taxon>
        <taxon>Entelegynae</taxon>
        <taxon>Araneoidea</taxon>
        <taxon>Araneidae</taxon>
        <taxon>Araneus</taxon>
    </lineage>
</organism>
<reference evidence="1 2" key="1">
    <citation type="journal article" date="2019" name="Sci. Rep.">
        <title>Orb-weaving spider Araneus ventricosus genome elucidates the spidroin gene catalogue.</title>
        <authorList>
            <person name="Kono N."/>
            <person name="Nakamura H."/>
            <person name="Ohtoshi R."/>
            <person name="Moran D.A.P."/>
            <person name="Shinohara A."/>
            <person name="Yoshida Y."/>
            <person name="Fujiwara M."/>
            <person name="Mori M."/>
            <person name="Tomita M."/>
            <person name="Arakawa K."/>
        </authorList>
    </citation>
    <scope>NUCLEOTIDE SEQUENCE [LARGE SCALE GENOMIC DNA]</scope>
</reference>
<dbReference type="EMBL" id="BGPR01080546">
    <property type="protein sequence ID" value="GBL79140.1"/>
    <property type="molecule type" value="Genomic_DNA"/>
</dbReference>